<organism evidence="3 4">
    <name type="scientific">Spirosoma terrae</name>
    <dbReference type="NCBI Taxonomy" id="1968276"/>
    <lineage>
        <taxon>Bacteria</taxon>
        <taxon>Pseudomonadati</taxon>
        <taxon>Bacteroidota</taxon>
        <taxon>Cytophagia</taxon>
        <taxon>Cytophagales</taxon>
        <taxon>Cytophagaceae</taxon>
        <taxon>Spirosoma</taxon>
    </lineage>
</organism>
<evidence type="ECO:0000313" key="4">
    <source>
        <dbReference type="Proteomes" id="UP000474175"/>
    </source>
</evidence>
<proteinExistence type="inferred from homology"/>
<dbReference type="InterPro" id="IPR023393">
    <property type="entry name" value="START-like_dom_sf"/>
</dbReference>
<dbReference type="Gene3D" id="3.30.530.20">
    <property type="match status" value="1"/>
</dbReference>
<accession>A0A6L9LAK9</accession>
<protein>
    <submittedName>
        <fullName evidence="3">SRPBCC domain-containing protein</fullName>
    </submittedName>
</protein>
<evidence type="ECO:0000259" key="2">
    <source>
        <dbReference type="Pfam" id="PF08327"/>
    </source>
</evidence>
<comment type="similarity">
    <text evidence="1">Belongs to the AHA1 family.</text>
</comment>
<dbReference type="RefSeq" id="WP_163949826.1">
    <property type="nucleotide sequence ID" value="NZ_JAAFZH010000006.1"/>
</dbReference>
<dbReference type="Proteomes" id="UP000474175">
    <property type="component" value="Unassembled WGS sequence"/>
</dbReference>
<comment type="caution">
    <text evidence="3">The sequence shown here is derived from an EMBL/GenBank/DDBJ whole genome shotgun (WGS) entry which is preliminary data.</text>
</comment>
<dbReference type="Pfam" id="PF08327">
    <property type="entry name" value="AHSA1"/>
    <property type="match status" value="1"/>
</dbReference>
<keyword evidence="4" id="KW-1185">Reference proteome</keyword>
<reference evidence="3 4" key="1">
    <citation type="submission" date="2020-02" db="EMBL/GenBank/DDBJ databases">
        <title>Draft genome sequence of two Spirosoma agri KCTC 52727 and Spirosoma terrae KCTC 52035.</title>
        <authorList>
            <person name="Rojas J."/>
            <person name="Ambika Manirajan B."/>
            <person name="Suarez C."/>
            <person name="Ratering S."/>
            <person name="Schnell S."/>
        </authorList>
    </citation>
    <scope>NUCLEOTIDE SEQUENCE [LARGE SCALE GENOMIC DNA]</scope>
    <source>
        <strain evidence="3 4">KCTC 52035</strain>
    </source>
</reference>
<dbReference type="EMBL" id="JAAFZH010000006">
    <property type="protein sequence ID" value="NDU96211.1"/>
    <property type="molecule type" value="Genomic_DNA"/>
</dbReference>
<gene>
    <name evidence="3" type="ORF">GK108_15120</name>
</gene>
<dbReference type="SUPFAM" id="SSF55961">
    <property type="entry name" value="Bet v1-like"/>
    <property type="match status" value="1"/>
</dbReference>
<dbReference type="InterPro" id="IPR013538">
    <property type="entry name" value="ASHA1/2-like_C"/>
</dbReference>
<sequence>MNNVQFDFLVNKENNTMTIRREFRANRQLVWDAYTKSELLNQWFAPKPLTTKTKSMDFREGGHWLYAMVEPDGTEYWGRTDYLKIQPIDAYTALDGFCDEDGNLNTELPRATWDVTFTDLGENALVQTVVTFNSLADLETVVQMGMQEGLTSTLESLDELLATLTVAK</sequence>
<dbReference type="AlphaFoldDB" id="A0A6L9LAK9"/>
<feature type="domain" description="Activator of Hsp90 ATPase homologue 1/2-like C-terminal" evidence="2">
    <location>
        <begin position="25"/>
        <end position="161"/>
    </location>
</feature>
<name>A0A6L9LAK9_9BACT</name>
<evidence type="ECO:0000313" key="3">
    <source>
        <dbReference type="EMBL" id="NDU96211.1"/>
    </source>
</evidence>
<dbReference type="CDD" id="cd07814">
    <property type="entry name" value="SRPBCC_CalC_Aha1-like"/>
    <property type="match status" value="1"/>
</dbReference>
<evidence type="ECO:0000256" key="1">
    <source>
        <dbReference type="ARBA" id="ARBA00006817"/>
    </source>
</evidence>